<evidence type="ECO:0000313" key="1">
    <source>
        <dbReference type="EMBL" id="ATQ83964.1"/>
    </source>
</evidence>
<dbReference type="EMBL" id="CP024176">
    <property type="protein sequence ID" value="ATQ83964.1"/>
    <property type="molecule type" value="Genomic_DNA"/>
</dbReference>
<accession>A0A173MXP3</accession>
<dbReference type="AlphaFoldDB" id="A0A173MXP3"/>
<name>A0A173MXP3_FAUOS</name>
<sequence>MTTENNEKLSLLDDVALKAQMLMANFKEGANDGYDHSVTSAGEKGLKSGKVSELTAIAPLTKDGAARIKRILEITKGNLAGATNVGTLHDLRLVFLDNDTKLLFCTAYDGDWDAYINDFATKIPELMDLIFGNVEGWPGIKSPTVKQFILDHQITATGWYVGVPHLTVRDIARNDKIVRGINKAIEQAQ</sequence>
<gene>
    <name evidence="1" type="ORF">YHS_09075</name>
</gene>
<proteinExistence type="predicted"/>
<organism evidence="1">
    <name type="scientific">Faucicola osloensis</name>
    <name type="common">Moraxella osloensis</name>
    <dbReference type="NCBI Taxonomy" id="34062"/>
    <lineage>
        <taxon>Bacteria</taxon>
        <taxon>Pseudomonadati</taxon>
        <taxon>Pseudomonadota</taxon>
        <taxon>Gammaproteobacteria</taxon>
        <taxon>Moraxellales</taxon>
        <taxon>Moraxellaceae</taxon>
        <taxon>Faucicola</taxon>
    </lineage>
</organism>
<protein>
    <submittedName>
        <fullName evidence="1">Uncharacterized protein</fullName>
    </submittedName>
</protein>
<reference evidence="1" key="1">
    <citation type="submission" date="2017-11" db="EMBL/GenBank/DDBJ databases">
        <title>Complete Genome Sequence from Moraxella oslensis YHS isolated from human skin.</title>
        <authorList>
            <person name="Lee K."/>
            <person name="Lim J.Y."/>
            <person name="Hwang I."/>
        </authorList>
    </citation>
    <scope>NUCLEOTIDE SEQUENCE</scope>
    <source>
        <strain evidence="1">YHS</strain>
    </source>
</reference>